<dbReference type="Proteomes" id="UP000244906">
    <property type="component" value="Unassembled WGS sequence"/>
</dbReference>
<reference evidence="1 2" key="1">
    <citation type="submission" date="2018-04" db="EMBL/GenBank/DDBJ databases">
        <title>Thalassorhabdus spongiae gen. nov., sp. nov., isolated from a marine sponge in South-West Iceland.</title>
        <authorList>
            <person name="Knobloch S."/>
            <person name="Daussin A."/>
            <person name="Johannsson R."/>
            <person name="Marteinsson V.T."/>
        </authorList>
    </citation>
    <scope>NUCLEOTIDE SEQUENCE [LARGE SCALE GENOMIC DNA]</scope>
    <source>
        <strain evidence="1 2">Hp12</strain>
    </source>
</reference>
<comment type="caution">
    <text evidence="1">The sequence shown here is derived from an EMBL/GenBank/DDBJ whole genome shotgun (WGS) entry which is preliminary data.</text>
</comment>
<sequence>MGKKYIFWDIDKTLLCLSGVTDTLSSDQQKNLSSDTTSVKVGWNDRLKTEIHASFQALYIEEHKRFFISILELCKKGKAEVRILTASIYPEIEILFELNNKFLTKPVLDLSQKPYINRNSLGGAFNIMSTVDDLLVGDNKFFSSQNEIFGMERDGCTIENSSYHLLFTHKPIGYDTRKHYPDRYYSD</sequence>
<name>A0A2V1GVZ2_9GAMM</name>
<proteinExistence type="predicted"/>
<evidence type="ECO:0000313" key="1">
    <source>
        <dbReference type="EMBL" id="PVZ70498.1"/>
    </source>
</evidence>
<evidence type="ECO:0000313" key="2">
    <source>
        <dbReference type="Proteomes" id="UP000244906"/>
    </source>
</evidence>
<dbReference type="RefSeq" id="WP_116686571.1">
    <property type="nucleotide sequence ID" value="NZ_CAWNYD010000002.1"/>
</dbReference>
<organism evidence="1 2">
    <name type="scientific">Pelagibaculum spongiae</name>
    <dbReference type="NCBI Taxonomy" id="2080658"/>
    <lineage>
        <taxon>Bacteria</taxon>
        <taxon>Pseudomonadati</taxon>
        <taxon>Pseudomonadota</taxon>
        <taxon>Gammaproteobacteria</taxon>
        <taxon>Oceanospirillales</taxon>
        <taxon>Pelagibaculum</taxon>
    </lineage>
</organism>
<dbReference type="AlphaFoldDB" id="A0A2V1GVZ2"/>
<protein>
    <submittedName>
        <fullName evidence="1">Uncharacterized protein</fullName>
    </submittedName>
</protein>
<gene>
    <name evidence="1" type="ORF">DC094_07910</name>
</gene>
<accession>A0A2V1GVZ2</accession>
<dbReference type="EMBL" id="QDDL01000002">
    <property type="protein sequence ID" value="PVZ70498.1"/>
    <property type="molecule type" value="Genomic_DNA"/>
</dbReference>
<keyword evidence="2" id="KW-1185">Reference proteome</keyword>